<feature type="compositionally biased region" description="Polar residues" evidence="1">
    <location>
        <begin position="23"/>
        <end position="45"/>
    </location>
</feature>
<evidence type="ECO:0000313" key="2">
    <source>
        <dbReference type="EMBL" id="KAF1964435.1"/>
    </source>
</evidence>
<evidence type="ECO:0000313" key="3">
    <source>
        <dbReference type="Proteomes" id="UP000800036"/>
    </source>
</evidence>
<feature type="compositionally biased region" description="Polar residues" evidence="1">
    <location>
        <begin position="106"/>
        <end position="126"/>
    </location>
</feature>
<evidence type="ECO:0000256" key="1">
    <source>
        <dbReference type="SAM" id="MobiDB-lite"/>
    </source>
</evidence>
<proteinExistence type="predicted"/>
<feature type="region of interest" description="Disordered" evidence="1">
    <location>
        <begin position="1"/>
        <end position="69"/>
    </location>
</feature>
<gene>
    <name evidence="2" type="ORF">BU23DRAFT_62652</name>
</gene>
<feature type="compositionally biased region" description="Pro residues" evidence="1">
    <location>
        <begin position="1"/>
        <end position="12"/>
    </location>
</feature>
<reference evidence="2" key="1">
    <citation type="journal article" date="2020" name="Stud. Mycol.">
        <title>101 Dothideomycetes genomes: a test case for predicting lifestyles and emergence of pathogens.</title>
        <authorList>
            <person name="Haridas S."/>
            <person name="Albert R."/>
            <person name="Binder M."/>
            <person name="Bloem J."/>
            <person name="Labutti K."/>
            <person name="Salamov A."/>
            <person name="Andreopoulos B."/>
            <person name="Baker S."/>
            <person name="Barry K."/>
            <person name="Bills G."/>
            <person name="Bluhm B."/>
            <person name="Cannon C."/>
            <person name="Castanera R."/>
            <person name="Culley D."/>
            <person name="Daum C."/>
            <person name="Ezra D."/>
            <person name="Gonzalez J."/>
            <person name="Henrissat B."/>
            <person name="Kuo A."/>
            <person name="Liang C."/>
            <person name="Lipzen A."/>
            <person name="Lutzoni F."/>
            <person name="Magnuson J."/>
            <person name="Mondo S."/>
            <person name="Nolan M."/>
            <person name="Ohm R."/>
            <person name="Pangilinan J."/>
            <person name="Park H.-J."/>
            <person name="Ramirez L."/>
            <person name="Alfaro M."/>
            <person name="Sun H."/>
            <person name="Tritt A."/>
            <person name="Yoshinaga Y."/>
            <person name="Zwiers L.-H."/>
            <person name="Turgeon B."/>
            <person name="Goodwin S."/>
            <person name="Spatafora J."/>
            <person name="Crous P."/>
            <person name="Grigoriev I."/>
        </authorList>
    </citation>
    <scope>NUCLEOTIDE SEQUENCE</scope>
    <source>
        <strain evidence="2">CBS 107.79</strain>
    </source>
</reference>
<accession>A0A6A5UHU4</accession>
<sequence length="158" mass="17054">MPRLQPSPPNSPNPLSSDLRASIQPSEQSGQASSREASVGSQSNLEKVKRPRGRPRKPRQQESKAVTSYASIKATGNLVLSPSTSQYSGSRYGEELASIGLRISKPANSNTTASSSRRGKSQNPSPVKSLDNMHIFDKPILVGFVNGERPIPEVLQPY</sequence>
<name>A0A6A5UHU4_9PLEO</name>
<dbReference type="OrthoDB" id="3728830at2759"/>
<protein>
    <submittedName>
        <fullName evidence="2">Uncharacterized protein</fullName>
    </submittedName>
</protein>
<feature type="region of interest" description="Disordered" evidence="1">
    <location>
        <begin position="99"/>
        <end position="131"/>
    </location>
</feature>
<dbReference type="AlphaFoldDB" id="A0A6A5UHU4"/>
<dbReference type="Proteomes" id="UP000800036">
    <property type="component" value="Unassembled WGS sequence"/>
</dbReference>
<organism evidence="2 3">
    <name type="scientific">Bimuria novae-zelandiae CBS 107.79</name>
    <dbReference type="NCBI Taxonomy" id="1447943"/>
    <lineage>
        <taxon>Eukaryota</taxon>
        <taxon>Fungi</taxon>
        <taxon>Dikarya</taxon>
        <taxon>Ascomycota</taxon>
        <taxon>Pezizomycotina</taxon>
        <taxon>Dothideomycetes</taxon>
        <taxon>Pleosporomycetidae</taxon>
        <taxon>Pleosporales</taxon>
        <taxon>Massarineae</taxon>
        <taxon>Didymosphaeriaceae</taxon>
        <taxon>Bimuria</taxon>
    </lineage>
</organism>
<feature type="compositionally biased region" description="Basic residues" evidence="1">
    <location>
        <begin position="49"/>
        <end position="58"/>
    </location>
</feature>
<dbReference type="EMBL" id="ML976788">
    <property type="protein sequence ID" value="KAF1964435.1"/>
    <property type="molecule type" value="Genomic_DNA"/>
</dbReference>
<keyword evidence="3" id="KW-1185">Reference proteome</keyword>